<accession>A0A7G2CSN4</accession>
<feature type="compositionally biased region" description="Basic and acidic residues" evidence="1">
    <location>
        <begin position="46"/>
        <end position="55"/>
    </location>
</feature>
<name>A0A7G2CSN4_9TRYP</name>
<dbReference type="VEuPathDB" id="TriTrypDB:ADEAN_000896500"/>
<proteinExistence type="predicted"/>
<feature type="region of interest" description="Disordered" evidence="1">
    <location>
        <begin position="36"/>
        <end position="78"/>
    </location>
</feature>
<dbReference type="Proteomes" id="UP000515908">
    <property type="component" value="Chromosome 21"/>
</dbReference>
<evidence type="ECO:0000313" key="3">
    <source>
        <dbReference type="Proteomes" id="UP000515908"/>
    </source>
</evidence>
<dbReference type="AlphaFoldDB" id="A0A7G2CSN4"/>
<gene>
    <name evidence="2" type="ORF">ADEAN_000896500</name>
</gene>
<reference evidence="2 3" key="1">
    <citation type="submission" date="2020-08" db="EMBL/GenBank/DDBJ databases">
        <authorList>
            <person name="Newling K."/>
            <person name="Davey J."/>
            <person name="Forrester S."/>
        </authorList>
    </citation>
    <scope>NUCLEOTIDE SEQUENCE [LARGE SCALE GENOMIC DNA]</scope>
    <source>
        <strain evidence="3">Crithidia deanei Carvalho (ATCC PRA-265)</strain>
    </source>
</reference>
<dbReference type="EMBL" id="LR877165">
    <property type="protein sequence ID" value="CAD2221433.1"/>
    <property type="molecule type" value="Genomic_DNA"/>
</dbReference>
<sequence>MSPVVLSEKDYSSIEKLYCAAHSLLLYARARGGKAIVPEVNPPETPDAKRQTPDKKSKKSSIVSLETQAAPTPVIPPSDKIKSILEKRGPPPPLAGLQDGVLVNKEEANVGERRTWAEFASLFWRIAYAQKAVLLGYISSTPVCTLTELLISLLQFVKRVFSEAEKSKKMEVISSLGSDKILYFLRCVSSEKKLMSIVNEDADLASQLKSKFCSEVKSGQHLSWMSLVYVSFCEHAAQCSQRRTSITSLAVFSVSEILRCVCYCCENSVECANEFLFSEPVPCTTYMFNGIKLRIQTGQLIRPLEAQEPTDENHSANDVHTPHDKSALYEDGYEVCSSALDVLSRDRSKMSSWKSFYFSSLEQCRDSDDRLGAASKILLNESFNPHEPSEFLAVHLYHLLQLGRCNAFDELMHLALDTVITAVKTAKLYSHWAMYSVLDSFFTLSVKGLVDPAGEDAVASSLRLLPLYENVVVLVQMTAALLETLEYDECCEDGSEEAEKKLAEVLASREEILKLLVSSEIPQKLLQVAQCVPHFLAADNSIWRRCRDFISLGTTTLSMNLGDTITNTSMVPSEPNNMSMARPFLQVPSRGGELGSPLTPEGGRKIQFSTPLGSSSNLKVDNKSQVKHDGPPMNSGTSFAKSFFKSMFGGKGSGKKVPAGAGGVAATVLSGIVQDNDSLTPCTSGAISAVTSFGDKPRAPVHDNNWLKVESYAIFGSEVVSTLNAIVLDEKIGVDVQCSAGFLLANSVLKSSQLLEYFESRITLKNLLVFLQRQLEMQKGETDDSAESANSRKAFVLRKTLSRSEFSYLVDKVLSALEGVYFSLGLNPLTTEEILLTELPPYFFQTPTEGHSRRRSREQEPVTEQLPMGIAYLEPYFARVVSLWMYACVNSQCDEDMDIRSISVLMGLFERALNHNQLPKDSIPINPTTPEGKEGSPRGLKIMVDSGASFKDNHLGLFGNTSLYGRNLPMVGEKIFEHSSSSVESLSKIFKTVLTRFPSLVSTEKIDLLFSLFSSTNINLVNLGKECIVATFDFEEVYRAHCRVIAECDISLATQLLSVLANYLFTMKDVLNIYTERRKWLVKHGCFDGALEALCSVLRSPHVHVNVLKLVSELFSSSVRLSRSRGFPLVCRRPTLFKS</sequence>
<feature type="compositionally biased region" description="Polar residues" evidence="1">
    <location>
        <begin position="60"/>
        <end position="70"/>
    </location>
</feature>
<evidence type="ECO:0000256" key="1">
    <source>
        <dbReference type="SAM" id="MobiDB-lite"/>
    </source>
</evidence>
<protein>
    <submittedName>
        <fullName evidence="2">Uncharacterized protein</fullName>
    </submittedName>
</protein>
<organism evidence="2 3">
    <name type="scientific">Angomonas deanei</name>
    <dbReference type="NCBI Taxonomy" id="59799"/>
    <lineage>
        <taxon>Eukaryota</taxon>
        <taxon>Discoba</taxon>
        <taxon>Euglenozoa</taxon>
        <taxon>Kinetoplastea</taxon>
        <taxon>Metakinetoplastina</taxon>
        <taxon>Trypanosomatida</taxon>
        <taxon>Trypanosomatidae</taxon>
        <taxon>Strigomonadinae</taxon>
        <taxon>Angomonas</taxon>
    </lineage>
</organism>
<keyword evidence="3" id="KW-1185">Reference proteome</keyword>
<evidence type="ECO:0000313" key="2">
    <source>
        <dbReference type="EMBL" id="CAD2221433.1"/>
    </source>
</evidence>